<proteinExistence type="predicted"/>
<feature type="region of interest" description="Disordered" evidence="1">
    <location>
        <begin position="44"/>
        <end position="81"/>
    </location>
</feature>
<accession>M3DI51</accession>
<evidence type="ECO:0000313" key="3">
    <source>
        <dbReference type="Proteomes" id="UP000030760"/>
    </source>
</evidence>
<evidence type="ECO:0000256" key="1">
    <source>
        <dbReference type="SAM" id="MobiDB-lite"/>
    </source>
</evidence>
<gene>
    <name evidence="2" type="ORF">SBD_2208</name>
</gene>
<name>M3DI51_9ACTN</name>
<protein>
    <submittedName>
        <fullName evidence="2">Uncharacterized protein</fullName>
    </submittedName>
</protein>
<dbReference type="EMBL" id="KB405063">
    <property type="protein sequence ID" value="EMF56457.1"/>
    <property type="molecule type" value="Genomic_DNA"/>
</dbReference>
<dbReference type="Proteomes" id="UP000030760">
    <property type="component" value="Unassembled WGS sequence"/>
</dbReference>
<dbReference type="AlphaFoldDB" id="M3DI51"/>
<organism evidence="2 3">
    <name type="scientific">Streptomyces bottropensis ATCC 25435</name>
    <dbReference type="NCBI Taxonomy" id="1054862"/>
    <lineage>
        <taxon>Bacteria</taxon>
        <taxon>Bacillati</taxon>
        <taxon>Actinomycetota</taxon>
        <taxon>Actinomycetes</taxon>
        <taxon>Kitasatosporales</taxon>
        <taxon>Streptomycetaceae</taxon>
        <taxon>Streptomyces</taxon>
    </lineage>
</organism>
<sequence length="81" mass="8819">MTPQRSDTASTCERVLRLLGRAHLRHTQLLEKIIDARPALLRSQADQRFRPPPRPSAASGNVRPAVAQRSVAASGGIGRPE</sequence>
<evidence type="ECO:0000313" key="2">
    <source>
        <dbReference type="EMBL" id="EMF56457.1"/>
    </source>
</evidence>
<reference evidence="3" key="1">
    <citation type="journal article" date="2013" name="Genome Announc.">
        <title>Draft Genome Sequence of Streptomyces bottropensis ATCC 25435, a Bottromycin-Producing Actinomycete.</title>
        <authorList>
            <person name="Zhang H."/>
            <person name="Zhou W."/>
            <person name="Zhuang Y."/>
            <person name="Liang X."/>
            <person name="Liu T."/>
        </authorList>
    </citation>
    <scope>NUCLEOTIDE SEQUENCE [LARGE SCALE GENOMIC DNA]</scope>
    <source>
        <strain evidence="3">ATCC 25435</strain>
    </source>
</reference>